<proteinExistence type="predicted"/>
<protein>
    <submittedName>
        <fullName evidence="1">Nucleotidyltransferase family protein</fullName>
    </submittedName>
</protein>
<gene>
    <name evidence="2" type="ORF">KHB02_023235</name>
    <name evidence="1" type="ORF">KHB02_35315</name>
</gene>
<evidence type="ECO:0000313" key="3">
    <source>
        <dbReference type="Proteomes" id="UP000677265"/>
    </source>
</evidence>
<comment type="caution">
    <text evidence="1">The sequence shown here is derived from an EMBL/GenBank/DDBJ whole genome shotgun (WGS) entry which is preliminary data.</text>
</comment>
<dbReference type="AlphaFoldDB" id="A0A942YDH8"/>
<dbReference type="PANTHER" id="PTHR39166:SF1">
    <property type="entry name" value="BLL1166 PROTEIN"/>
    <property type="match status" value="1"/>
</dbReference>
<name>A0A942YDH8_9BACI</name>
<sequence>MMDILKIVQTMNLPDWWVCAGFVRSKIWDVLHGFTARTPLQDIDVIYFNPENIDEYEEKMFEDKLKILRPDIPWSVKNQARMHVVNNLNPYSSAVDGISKFPETATAVGVKLDEKNNLVIAAPWGIEDLIHMEVKPTPLFLANMELKKVYFNRVKTKKWEGTWSQLKILT</sequence>
<dbReference type="EMBL" id="JAGYPE010000007">
    <property type="protein sequence ID" value="MBS4186638.1"/>
    <property type="molecule type" value="Genomic_DNA"/>
</dbReference>
<dbReference type="PANTHER" id="PTHR39166">
    <property type="entry name" value="BLL1166 PROTEIN"/>
    <property type="match status" value="1"/>
</dbReference>
<organism evidence="1">
    <name type="scientific">Neobacillus citreus</name>
    <dbReference type="NCBI Taxonomy" id="2833578"/>
    <lineage>
        <taxon>Bacteria</taxon>
        <taxon>Bacillati</taxon>
        <taxon>Bacillota</taxon>
        <taxon>Bacilli</taxon>
        <taxon>Bacillales</taxon>
        <taxon>Bacillaceae</taxon>
        <taxon>Neobacillus</taxon>
    </lineage>
</organism>
<dbReference type="RefSeq" id="WP_213146428.1">
    <property type="nucleotide sequence ID" value="NZ_JAGYPE020000057.1"/>
</dbReference>
<dbReference type="Pfam" id="PF06042">
    <property type="entry name" value="NTP_transf_6"/>
    <property type="match status" value="1"/>
</dbReference>
<reference evidence="1" key="1">
    <citation type="submission" date="2021-05" db="EMBL/GenBank/DDBJ databases">
        <title>Novel Bacillus species.</title>
        <authorList>
            <person name="Liu G."/>
        </authorList>
    </citation>
    <scope>NUCLEOTIDE SEQUENCE</scope>
    <source>
        <strain evidence="1 3">FJAT-50051</strain>
    </source>
</reference>
<dbReference type="InterPro" id="IPR009267">
    <property type="entry name" value="NTP_transf_6"/>
</dbReference>
<dbReference type="EMBL" id="JAGYPE020000057">
    <property type="protein sequence ID" value="MCH6268450.1"/>
    <property type="molecule type" value="Genomic_DNA"/>
</dbReference>
<keyword evidence="3" id="KW-1185">Reference proteome</keyword>
<accession>A0A942YDH8</accession>
<evidence type="ECO:0000313" key="2">
    <source>
        <dbReference type="EMBL" id="MCH6268450.1"/>
    </source>
</evidence>
<evidence type="ECO:0000313" key="1">
    <source>
        <dbReference type="EMBL" id="MBS4186638.1"/>
    </source>
</evidence>
<dbReference type="Proteomes" id="UP000677265">
    <property type="component" value="Unassembled WGS sequence"/>
</dbReference>